<dbReference type="SMART" id="SM00596">
    <property type="entry name" value="PRE_C2HC"/>
    <property type="match status" value="1"/>
</dbReference>
<name>A0A142LX48_BACRY</name>
<feature type="region of interest" description="Disordered" evidence="1">
    <location>
        <begin position="88"/>
        <end position="131"/>
    </location>
</feature>
<feature type="domain" description="Pre-C2HC" evidence="2">
    <location>
        <begin position="211"/>
        <end position="278"/>
    </location>
</feature>
<evidence type="ECO:0000259" key="2">
    <source>
        <dbReference type="SMART" id="SM00596"/>
    </source>
</evidence>
<dbReference type="Pfam" id="PF07530">
    <property type="entry name" value="PRE_C2HC"/>
    <property type="match status" value="1"/>
</dbReference>
<feature type="region of interest" description="Disordered" evidence="1">
    <location>
        <begin position="52"/>
        <end position="73"/>
    </location>
</feature>
<organism evidence="3">
    <name type="scientific">Bactrocera tryoni</name>
    <name type="common">Queensland fruit fly</name>
    <name type="synonym">Tephritis tryoni</name>
    <dbReference type="NCBI Taxonomy" id="59916"/>
    <lineage>
        <taxon>Eukaryota</taxon>
        <taxon>Metazoa</taxon>
        <taxon>Ecdysozoa</taxon>
        <taxon>Arthropoda</taxon>
        <taxon>Hexapoda</taxon>
        <taxon>Insecta</taxon>
        <taxon>Pterygota</taxon>
        <taxon>Neoptera</taxon>
        <taxon>Endopterygota</taxon>
        <taxon>Diptera</taxon>
        <taxon>Brachycera</taxon>
        <taxon>Muscomorpha</taxon>
        <taxon>Tephritoidea</taxon>
        <taxon>Tephritidae</taxon>
        <taxon>Bactrocera</taxon>
        <taxon>Bactrocera</taxon>
    </lineage>
</organism>
<sequence length="452" mass="51042">MDIQTPPPGGGTQCNQIGMLLERIKKIETLNNELKNENATLKLQNENLKKSLTKYTNETSSSPSKSTFVAETDEEELEKETNWLLKKKKSRESKKRKADSSPDVTLKSPIPDGTAEDKTDTKVSHRPPPIIISENFNQPLMRSLINADVKKSYTLKLTGPSSCKINLSDSSDYRILTRKLNESKIPWYSYEDKQSRDIRVMVKDLHHSCEPESIVTDLQKQGFKVTKVLNKLQYKTKNPLNMFIVCFESTENIKKIYEIKHILNSVVKLEPIKPSNLVPQCKSCQAFGHTRNYCCKPPRCVKCAGNHTTLSCTKPAELPPKCCNCNQNHPANYRGCEVAKQLQKIKNATEKNKEHNQQPKRLSTTASTAPQKEVTNVSQQSGKPSFASITKGTNQVQQHMSANQTNSNATGDITGNFSLILNKLNKLEEQNKLTHERLTKLERQQSESKAQK</sequence>
<evidence type="ECO:0000256" key="1">
    <source>
        <dbReference type="SAM" id="MobiDB-lite"/>
    </source>
</evidence>
<feature type="region of interest" description="Disordered" evidence="1">
    <location>
        <begin position="350"/>
        <end position="411"/>
    </location>
</feature>
<proteinExistence type="predicted"/>
<evidence type="ECO:0000313" key="3">
    <source>
        <dbReference type="EMBL" id="AMS38374.1"/>
    </source>
</evidence>
<feature type="compositionally biased region" description="Basic residues" evidence="1">
    <location>
        <begin position="88"/>
        <end position="97"/>
    </location>
</feature>
<reference evidence="3" key="1">
    <citation type="journal article" date="2014" name="BMC Genomics">
        <title>The draft genome of the pest tephritid fruit fly Bactrocera tryoni: resources for the genomic analysis of hybridising species.</title>
        <authorList>
            <person name="Gilchrist A.S."/>
            <person name="Shearman D.C."/>
            <person name="Frommer M."/>
            <person name="Raphael K.A."/>
            <person name="Deshpande N.P."/>
            <person name="Wilkins M.R."/>
            <person name="Sherwin W.B."/>
            <person name="Sved J.A."/>
        </authorList>
    </citation>
    <scope>NUCLEOTIDE SEQUENCE</scope>
</reference>
<reference evidence="3" key="2">
    <citation type="submission" date="2016-01" db="EMBL/GenBank/DDBJ databases">
        <authorList>
            <person name="Oliw E.H."/>
        </authorList>
    </citation>
    <scope>NUCLEOTIDE SEQUENCE</scope>
</reference>
<accession>A0A142LX48</accession>
<feature type="compositionally biased region" description="Polar residues" evidence="1">
    <location>
        <begin position="53"/>
        <end position="69"/>
    </location>
</feature>
<protein>
    <recommendedName>
        <fullName evidence="2">Pre-C2HC domain-containing protein</fullName>
    </recommendedName>
</protein>
<dbReference type="AlphaFoldDB" id="A0A142LX48"/>
<dbReference type="EMBL" id="KU543685">
    <property type="protein sequence ID" value="AMS38374.1"/>
    <property type="molecule type" value="Genomic_DNA"/>
</dbReference>
<dbReference type="InterPro" id="IPR006579">
    <property type="entry name" value="Pre_C2HC_dom"/>
</dbReference>
<feature type="compositionally biased region" description="Polar residues" evidence="1">
    <location>
        <begin position="359"/>
        <end position="411"/>
    </location>
</feature>